<dbReference type="PANTHER" id="PTHR22776">
    <property type="entry name" value="MARVEL-CONTAINING POTENTIAL LIPID RAFT-ASSOCIATED PROTEIN"/>
    <property type="match status" value="1"/>
</dbReference>
<evidence type="ECO:0000256" key="6">
    <source>
        <dbReference type="SAM" id="Phobius"/>
    </source>
</evidence>
<dbReference type="InterPro" id="IPR050578">
    <property type="entry name" value="MARVEL-CKLF_proteins"/>
</dbReference>
<evidence type="ECO:0000256" key="1">
    <source>
        <dbReference type="ARBA" id="ARBA00004141"/>
    </source>
</evidence>
<accession>A0A1V9XWZ6</accession>
<evidence type="ECO:0000313" key="8">
    <source>
        <dbReference type="EMBL" id="OQR77943.1"/>
    </source>
</evidence>
<protein>
    <recommendedName>
        <fullName evidence="7">MARVEL domain-containing protein</fullName>
    </recommendedName>
</protein>
<dbReference type="GO" id="GO:0016020">
    <property type="term" value="C:membrane"/>
    <property type="evidence" value="ECO:0007669"/>
    <property type="project" value="UniProtKB-SubCell"/>
</dbReference>
<evidence type="ECO:0000256" key="2">
    <source>
        <dbReference type="ARBA" id="ARBA00022692"/>
    </source>
</evidence>
<feature type="transmembrane region" description="Helical" evidence="6">
    <location>
        <begin position="68"/>
        <end position="88"/>
    </location>
</feature>
<feature type="domain" description="MARVEL" evidence="7">
    <location>
        <begin position="28"/>
        <end position="156"/>
    </location>
</feature>
<evidence type="ECO:0000256" key="3">
    <source>
        <dbReference type="ARBA" id="ARBA00022989"/>
    </source>
</evidence>
<dbReference type="EMBL" id="MNPL01002839">
    <property type="protein sequence ID" value="OQR77943.1"/>
    <property type="molecule type" value="Genomic_DNA"/>
</dbReference>
<evidence type="ECO:0000259" key="7">
    <source>
        <dbReference type="PROSITE" id="PS51225"/>
    </source>
</evidence>
<evidence type="ECO:0000313" key="9">
    <source>
        <dbReference type="Proteomes" id="UP000192247"/>
    </source>
</evidence>
<dbReference type="PANTHER" id="PTHR22776:SF97">
    <property type="entry name" value="RE01453P"/>
    <property type="match status" value="1"/>
</dbReference>
<name>A0A1V9XWZ6_9ACAR</name>
<comment type="caution">
    <text evidence="8">The sequence shown here is derived from an EMBL/GenBank/DDBJ whole genome shotgun (WGS) entry which is preliminary data.</text>
</comment>
<dbReference type="AlphaFoldDB" id="A0A1V9XWZ6"/>
<dbReference type="OrthoDB" id="6481667at2759"/>
<feature type="transmembrane region" description="Helical" evidence="6">
    <location>
        <begin position="100"/>
        <end position="121"/>
    </location>
</feature>
<sequence>MQTRSQVTTTTTVTGTTSNGYLSLNTGYLRTINGWLKIAQMITGLIILLLLVFWPYTCSVSWGHFLQLTSFCFFTISALMLFSCVASLSGMTLLTTLFYLNYHILGFIFYLCGALAVVVQAPSNLNAGAGIAAGVLGLLNASFYGIDALFAFKGRLN</sequence>
<gene>
    <name evidence="8" type="ORF">BIW11_06735</name>
</gene>
<dbReference type="InParanoid" id="A0A1V9XWZ6"/>
<comment type="subcellular location">
    <subcellularLocation>
        <location evidence="1">Membrane</location>
        <topology evidence="1">Multi-pass membrane protein</topology>
    </subcellularLocation>
</comment>
<reference evidence="8 9" key="1">
    <citation type="journal article" date="2017" name="Gigascience">
        <title>Draft genome of the honey bee ectoparasitic mite, Tropilaelaps mercedesae, is shaped by the parasitic life history.</title>
        <authorList>
            <person name="Dong X."/>
            <person name="Armstrong S.D."/>
            <person name="Xia D."/>
            <person name="Makepeace B.L."/>
            <person name="Darby A.C."/>
            <person name="Kadowaki T."/>
        </authorList>
    </citation>
    <scope>NUCLEOTIDE SEQUENCE [LARGE SCALE GENOMIC DNA]</scope>
    <source>
        <strain evidence="8">Wuxi-XJTLU</strain>
    </source>
</reference>
<evidence type="ECO:0000256" key="5">
    <source>
        <dbReference type="PROSITE-ProRule" id="PRU00581"/>
    </source>
</evidence>
<dbReference type="FunCoup" id="A0A1V9XWZ6">
    <property type="interactions" value="1"/>
</dbReference>
<keyword evidence="4 5" id="KW-0472">Membrane</keyword>
<proteinExistence type="predicted"/>
<keyword evidence="2 5" id="KW-0812">Transmembrane</keyword>
<dbReference type="Proteomes" id="UP000192247">
    <property type="component" value="Unassembled WGS sequence"/>
</dbReference>
<dbReference type="PROSITE" id="PS51225">
    <property type="entry name" value="MARVEL"/>
    <property type="match status" value="1"/>
</dbReference>
<keyword evidence="9" id="KW-1185">Reference proteome</keyword>
<keyword evidence="3 6" id="KW-1133">Transmembrane helix</keyword>
<feature type="transmembrane region" description="Helical" evidence="6">
    <location>
        <begin position="38"/>
        <end position="56"/>
    </location>
</feature>
<feature type="transmembrane region" description="Helical" evidence="6">
    <location>
        <begin position="127"/>
        <end position="152"/>
    </location>
</feature>
<dbReference type="InterPro" id="IPR008253">
    <property type="entry name" value="Marvel"/>
</dbReference>
<evidence type="ECO:0000256" key="4">
    <source>
        <dbReference type="ARBA" id="ARBA00023136"/>
    </source>
</evidence>
<organism evidence="8 9">
    <name type="scientific">Tropilaelaps mercedesae</name>
    <dbReference type="NCBI Taxonomy" id="418985"/>
    <lineage>
        <taxon>Eukaryota</taxon>
        <taxon>Metazoa</taxon>
        <taxon>Ecdysozoa</taxon>
        <taxon>Arthropoda</taxon>
        <taxon>Chelicerata</taxon>
        <taxon>Arachnida</taxon>
        <taxon>Acari</taxon>
        <taxon>Parasitiformes</taxon>
        <taxon>Mesostigmata</taxon>
        <taxon>Gamasina</taxon>
        <taxon>Dermanyssoidea</taxon>
        <taxon>Laelapidae</taxon>
        <taxon>Tropilaelaps</taxon>
    </lineage>
</organism>